<name>A0ABZ2K8N3_9BACT</name>
<dbReference type="PANTHER" id="PTHR10000:SF8">
    <property type="entry name" value="HAD SUPERFAMILY HYDROLASE-LIKE, TYPE 3"/>
    <property type="match status" value="1"/>
</dbReference>
<protein>
    <submittedName>
        <fullName evidence="1">HAD hydrolase family protein</fullName>
    </submittedName>
</protein>
<accession>A0ABZ2K8N3</accession>
<dbReference type="SUPFAM" id="SSF56784">
    <property type="entry name" value="HAD-like"/>
    <property type="match status" value="1"/>
</dbReference>
<dbReference type="Pfam" id="PF08282">
    <property type="entry name" value="Hydrolase_3"/>
    <property type="match status" value="1"/>
</dbReference>
<organism evidence="1 2">
    <name type="scientific">Pendulispora brunnea</name>
    <dbReference type="NCBI Taxonomy" id="2905690"/>
    <lineage>
        <taxon>Bacteria</taxon>
        <taxon>Pseudomonadati</taxon>
        <taxon>Myxococcota</taxon>
        <taxon>Myxococcia</taxon>
        <taxon>Myxococcales</taxon>
        <taxon>Sorangiineae</taxon>
        <taxon>Pendulisporaceae</taxon>
        <taxon>Pendulispora</taxon>
    </lineage>
</organism>
<keyword evidence="2" id="KW-1185">Reference proteome</keyword>
<dbReference type="EMBL" id="CP089982">
    <property type="protein sequence ID" value="WXA95043.1"/>
    <property type="molecule type" value="Genomic_DNA"/>
</dbReference>
<proteinExistence type="predicted"/>
<dbReference type="RefSeq" id="WP_394845653.1">
    <property type="nucleotide sequence ID" value="NZ_CP089982.1"/>
</dbReference>
<evidence type="ECO:0000313" key="1">
    <source>
        <dbReference type="EMBL" id="WXA95043.1"/>
    </source>
</evidence>
<gene>
    <name evidence="1" type="ORF">LZC95_52560</name>
</gene>
<dbReference type="InterPro" id="IPR036412">
    <property type="entry name" value="HAD-like_sf"/>
</dbReference>
<evidence type="ECO:0000313" key="2">
    <source>
        <dbReference type="Proteomes" id="UP001379533"/>
    </source>
</evidence>
<sequence length="281" mass="29938">MKSSPKLLAVDLDGTLLDAHGNPHPRDAEALRALVERGTHVSIITGRLYSGTRASVLTLGLSGPTGCVDGSHMVSAATHTTLMHHGIQGPHSEALRRIFERAAPATFVFARDAIVYDETGDPYLGYVATWSSDVQRSVRVCEHAVWEEREGITAVVAVGTADQISEAASGIQDELRDIAQVAMFPIRRILGAWGLIVRASGGNKGSALEWIAEHHGISLEETVSVGDWLNDIPMLTKAGRSFAMGQAPDEVKNAATDVLPETSDEGGGVARVVEEAFGIRV</sequence>
<dbReference type="PANTHER" id="PTHR10000">
    <property type="entry name" value="PHOSPHOSERINE PHOSPHATASE"/>
    <property type="match status" value="1"/>
</dbReference>
<dbReference type="InterPro" id="IPR023214">
    <property type="entry name" value="HAD_sf"/>
</dbReference>
<dbReference type="Proteomes" id="UP001379533">
    <property type="component" value="Chromosome"/>
</dbReference>
<dbReference type="Gene3D" id="3.40.50.1000">
    <property type="entry name" value="HAD superfamily/HAD-like"/>
    <property type="match status" value="1"/>
</dbReference>
<reference evidence="1 2" key="1">
    <citation type="submission" date="2021-12" db="EMBL/GenBank/DDBJ databases">
        <title>Discovery of the Pendulisporaceae a myxobacterial family with distinct sporulation behavior and unique specialized metabolism.</title>
        <authorList>
            <person name="Garcia R."/>
            <person name="Popoff A."/>
            <person name="Bader C.D."/>
            <person name="Loehr J."/>
            <person name="Walesch S."/>
            <person name="Walt C."/>
            <person name="Boldt J."/>
            <person name="Bunk B."/>
            <person name="Haeckl F.J.F.P.J."/>
            <person name="Gunesch A.P."/>
            <person name="Birkelbach J."/>
            <person name="Nuebel U."/>
            <person name="Pietschmann T."/>
            <person name="Bach T."/>
            <person name="Mueller R."/>
        </authorList>
    </citation>
    <scope>NUCLEOTIDE SEQUENCE [LARGE SCALE GENOMIC DNA]</scope>
    <source>
        <strain evidence="1 2">MSr12523</strain>
    </source>
</reference>
<dbReference type="Gene3D" id="3.30.1240.10">
    <property type="match status" value="1"/>
</dbReference>
<keyword evidence="1" id="KW-0378">Hydrolase</keyword>
<dbReference type="GO" id="GO:0016787">
    <property type="term" value="F:hydrolase activity"/>
    <property type="evidence" value="ECO:0007669"/>
    <property type="project" value="UniProtKB-KW"/>
</dbReference>